<evidence type="ECO:0000256" key="3">
    <source>
        <dbReference type="PROSITE-ProRule" id="PRU00089"/>
    </source>
</evidence>
<reference evidence="6 7" key="1">
    <citation type="submission" date="2024-01" db="EMBL/GenBank/DDBJ databases">
        <title>The genome of the rayed Mediterranean limpet Patella caerulea (Linnaeus, 1758).</title>
        <authorList>
            <person name="Anh-Thu Weber A."/>
            <person name="Halstead-Nussloch G."/>
        </authorList>
    </citation>
    <scope>NUCLEOTIDE SEQUENCE [LARGE SCALE GENOMIC DNA]</scope>
    <source>
        <strain evidence="6">AATW-2023a</strain>
        <tissue evidence="6">Whole specimen</tissue>
    </source>
</reference>
<dbReference type="GO" id="GO:0000978">
    <property type="term" value="F:RNA polymerase II cis-regulatory region sequence-specific DNA binding"/>
    <property type="evidence" value="ECO:0007669"/>
    <property type="project" value="TreeGrafter"/>
</dbReference>
<protein>
    <recommendedName>
        <fullName evidence="5">Fork-head domain-containing protein</fullName>
    </recommendedName>
</protein>
<gene>
    <name evidence="6" type="ORF">SNE40_008302</name>
</gene>
<evidence type="ECO:0000256" key="2">
    <source>
        <dbReference type="ARBA" id="ARBA00023242"/>
    </source>
</evidence>
<dbReference type="PRINTS" id="PR00053">
    <property type="entry name" value="FORKHEAD"/>
</dbReference>
<dbReference type="AlphaFoldDB" id="A0AAN8PUZ0"/>
<dbReference type="GO" id="GO:0000981">
    <property type="term" value="F:DNA-binding transcription factor activity, RNA polymerase II-specific"/>
    <property type="evidence" value="ECO:0007669"/>
    <property type="project" value="TreeGrafter"/>
</dbReference>
<evidence type="ECO:0000256" key="1">
    <source>
        <dbReference type="ARBA" id="ARBA00023125"/>
    </source>
</evidence>
<feature type="region of interest" description="Disordered" evidence="4">
    <location>
        <begin position="181"/>
        <end position="226"/>
    </location>
</feature>
<comment type="subcellular location">
    <subcellularLocation>
        <location evidence="3">Nucleus</location>
    </subcellularLocation>
</comment>
<dbReference type="SUPFAM" id="SSF46785">
    <property type="entry name" value="Winged helix' DNA-binding domain"/>
    <property type="match status" value="1"/>
</dbReference>
<dbReference type="PANTHER" id="PTHR11829">
    <property type="entry name" value="FORKHEAD BOX PROTEIN"/>
    <property type="match status" value="1"/>
</dbReference>
<sequence length="370" mass="41405">MQSLYPAFGAPAYPYGLYYNPTLDINRAYAMKMIEDLQRREQPQKPPYSYIALIAMAVKAAPDRKVTLNGIYQFIMERFPYYHDNKQGWQNSIRHNLSLNDCFVKVPREKGKPGKGNYWTLDPNCEEMFENGNYRRRKRRVKGVGCRLGDNLSDRSDGAETSSSCDLDINYKSADQLSLTNETNNSSEFQDDEIKPSDDSLSPRAEHSRVVSEDLEGTAPLAASTPNSLKRPAVFSIESIIGTSNRTHTSPIEETSKCARREEKSTNDIFDKIPSPPPKVVDLKSMPNSLPVSLIPGLFESQFEFQRSMLNGISSASNNMLDLAGGRAGIANYPFPLIVNGLNYGQFGPRGVSHPYSAWSSLPSLQSHLR</sequence>
<dbReference type="Proteomes" id="UP001347796">
    <property type="component" value="Unassembled WGS sequence"/>
</dbReference>
<name>A0AAN8PUZ0_PATCE</name>
<feature type="DNA-binding region" description="Fork-head" evidence="3">
    <location>
        <begin position="45"/>
        <end position="139"/>
    </location>
</feature>
<evidence type="ECO:0000256" key="4">
    <source>
        <dbReference type="SAM" id="MobiDB-lite"/>
    </source>
</evidence>
<dbReference type="InterPro" id="IPR047514">
    <property type="entry name" value="FH_FOXL1"/>
</dbReference>
<dbReference type="Pfam" id="PF00250">
    <property type="entry name" value="Forkhead"/>
    <property type="match status" value="1"/>
</dbReference>
<keyword evidence="7" id="KW-1185">Reference proteome</keyword>
<feature type="compositionally biased region" description="Basic and acidic residues" evidence="4">
    <location>
        <begin position="254"/>
        <end position="271"/>
    </location>
</feature>
<dbReference type="PROSITE" id="PS00658">
    <property type="entry name" value="FORK_HEAD_2"/>
    <property type="match status" value="1"/>
</dbReference>
<dbReference type="PROSITE" id="PS50039">
    <property type="entry name" value="FORK_HEAD_3"/>
    <property type="match status" value="1"/>
</dbReference>
<dbReference type="InterPro" id="IPR001766">
    <property type="entry name" value="Fork_head_dom"/>
</dbReference>
<dbReference type="GO" id="GO:0005634">
    <property type="term" value="C:nucleus"/>
    <property type="evidence" value="ECO:0007669"/>
    <property type="project" value="UniProtKB-SubCell"/>
</dbReference>
<dbReference type="SMART" id="SM00339">
    <property type="entry name" value="FH"/>
    <property type="match status" value="1"/>
</dbReference>
<keyword evidence="1 3" id="KW-0238">DNA-binding</keyword>
<accession>A0AAN8PUZ0</accession>
<evidence type="ECO:0000313" key="7">
    <source>
        <dbReference type="Proteomes" id="UP001347796"/>
    </source>
</evidence>
<dbReference type="CDD" id="cd20027">
    <property type="entry name" value="FH_FOXL1"/>
    <property type="match status" value="1"/>
</dbReference>
<dbReference type="EMBL" id="JAZGQO010000006">
    <property type="protein sequence ID" value="KAK6186222.1"/>
    <property type="molecule type" value="Genomic_DNA"/>
</dbReference>
<feature type="region of interest" description="Disordered" evidence="4">
    <location>
        <begin position="245"/>
        <end position="276"/>
    </location>
</feature>
<dbReference type="InterPro" id="IPR036388">
    <property type="entry name" value="WH-like_DNA-bd_sf"/>
</dbReference>
<proteinExistence type="predicted"/>
<dbReference type="InterPro" id="IPR050211">
    <property type="entry name" value="FOX_domain-containing"/>
</dbReference>
<dbReference type="InterPro" id="IPR036390">
    <property type="entry name" value="WH_DNA-bd_sf"/>
</dbReference>
<dbReference type="GO" id="GO:0030154">
    <property type="term" value="P:cell differentiation"/>
    <property type="evidence" value="ECO:0007669"/>
    <property type="project" value="TreeGrafter"/>
</dbReference>
<comment type="caution">
    <text evidence="6">The sequence shown here is derived from an EMBL/GenBank/DDBJ whole genome shotgun (WGS) entry which is preliminary data.</text>
</comment>
<dbReference type="PANTHER" id="PTHR11829:SF388">
    <property type="entry name" value="FORK HEAD DOMAIN-CONTAINING PROTEIN L1-RELATED"/>
    <property type="match status" value="1"/>
</dbReference>
<dbReference type="FunFam" id="1.10.10.10:FF:001472">
    <property type="entry name" value="Forkhead domain protein 1"/>
    <property type="match status" value="1"/>
</dbReference>
<dbReference type="GO" id="GO:0009653">
    <property type="term" value="P:anatomical structure morphogenesis"/>
    <property type="evidence" value="ECO:0007669"/>
    <property type="project" value="TreeGrafter"/>
</dbReference>
<organism evidence="6 7">
    <name type="scientific">Patella caerulea</name>
    <name type="common">Rayed Mediterranean limpet</name>
    <dbReference type="NCBI Taxonomy" id="87958"/>
    <lineage>
        <taxon>Eukaryota</taxon>
        <taxon>Metazoa</taxon>
        <taxon>Spiralia</taxon>
        <taxon>Lophotrochozoa</taxon>
        <taxon>Mollusca</taxon>
        <taxon>Gastropoda</taxon>
        <taxon>Patellogastropoda</taxon>
        <taxon>Patelloidea</taxon>
        <taxon>Patellidae</taxon>
        <taxon>Patella</taxon>
    </lineage>
</organism>
<dbReference type="Gene3D" id="1.10.10.10">
    <property type="entry name" value="Winged helix-like DNA-binding domain superfamily/Winged helix DNA-binding domain"/>
    <property type="match status" value="1"/>
</dbReference>
<dbReference type="InterPro" id="IPR030456">
    <property type="entry name" value="TF_fork_head_CS_2"/>
</dbReference>
<evidence type="ECO:0000313" key="6">
    <source>
        <dbReference type="EMBL" id="KAK6186222.1"/>
    </source>
</evidence>
<feature type="domain" description="Fork-head" evidence="5">
    <location>
        <begin position="45"/>
        <end position="139"/>
    </location>
</feature>
<keyword evidence="2 3" id="KW-0539">Nucleus</keyword>
<evidence type="ECO:0000259" key="5">
    <source>
        <dbReference type="PROSITE" id="PS50039"/>
    </source>
</evidence>